<proteinExistence type="inferred from homology"/>
<dbReference type="Proteomes" id="UP000027064">
    <property type="component" value="Unassembled WGS sequence"/>
</dbReference>
<dbReference type="InterPro" id="IPR025269">
    <property type="entry name" value="SAM-like_dom"/>
</dbReference>
<dbReference type="CDD" id="cd01185">
    <property type="entry name" value="INTN1_C_like"/>
    <property type="match status" value="1"/>
</dbReference>
<evidence type="ECO:0000259" key="4">
    <source>
        <dbReference type="PROSITE" id="PS51898"/>
    </source>
</evidence>
<dbReference type="Pfam" id="PF13102">
    <property type="entry name" value="Phage_int_SAM_5"/>
    <property type="match status" value="1"/>
</dbReference>
<dbReference type="InterPro" id="IPR002104">
    <property type="entry name" value="Integrase_catalytic"/>
</dbReference>
<gene>
    <name evidence="5" type="ORF">FEM21_13070</name>
</gene>
<keyword evidence="3" id="KW-0233">DNA recombination</keyword>
<dbReference type="GO" id="GO:0003677">
    <property type="term" value="F:DNA binding"/>
    <property type="evidence" value="ECO:0007669"/>
    <property type="project" value="UniProtKB-KW"/>
</dbReference>
<dbReference type="InterPro" id="IPR050090">
    <property type="entry name" value="Tyrosine_recombinase_XerCD"/>
</dbReference>
<comment type="caution">
    <text evidence="5">The sequence shown here is derived from an EMBL/GenBank/DDBJ whole genome shotgun (WGS) entry which is preliminary data.</text>
</comment>
<keyword evidence="2" id="KW-0238">DNA-binding</keyword>
<sequence length="391" mass="45762">MNWKNESPVYVRLWHEHDSITIATGQYITKERWDFTNKLRSVLRMDKEKTLRRSLDAFQLAIEKKYNEIIRRDEGFSLAQLKNELNGKTPDKITVLEILELHINFFSRKVNHDERSRATLSKYERSKDLLSNFIREEHQKNDIGWKSISGNFINNLELFLRYQSTFKGHIGIRNNSTVKYMRMYKTAFNYALKSGLIIKNPFDLYEGKVFETDAIYLTPEELKTIETEVITAGRLVKTRDIFIFCCYTGYAPADASALREENLVLDNNDDLWILANRTKTSMHENVPLLPPAYRIINKYKHLQPTLLPAISNQKMNEYLKEIAALCGIKKKLTWYTARHTFATTVTLGNGIRIENVSSMMGHANILQTQHYAKVLDINIKEDMKKLMDKYR</sequence>
<dbReference type="InterPro" id="IPR010998">
    <property type="entry name" value="Integrase_recombinase_N"/>
</dbReference>
<protein>
    <recommendedName>
        <fullName evidence="4">Tyr recombinase domain-containing protein</fullName>
    </recommendedName>
</protein>
<dbReference type="Gene3D" id="1.10.150.130">
    <property type="match status" value="1"/>
</dbReference>
<name>A0A066WYF1_9FLAO</name>
<dbReference type="GO" id="GO:0015074">
    <property type="term" value="P:DNA integration"/>
    <property type="evidence" value="ECO:0007669"/>
    <property type="project" value="InterPro"/>
</dbReference>
<dbReference type="eggNOG" id="COG0582">
    <property type="taxonomic scope" value="Bacteria"/>
</dbReference>
<dbReference type="EMBL" id="JNCA01000011">
    <property type="protein sequence ID" value="KDN55705.1"/>
    <property type="molecule type" value="Genomic_DNA"/>
</dbReference>
<dbReference type="STRING" id="1492738.FEM21_13070"/>
<dbReference type="PROSITE" id="PS51898">
    <property type="entry name" value="TYR_RECOMBINASE"/>
    <property type="match status" value="1"/>
</dbReference>
<dbReference type="Gene3D" id="1.10.443.10">
    <property type="entry name" value="Intergrase catalytic core"/>
    <property type="match status" value="1"/>
</dbReference>
<dbReference type="InterPro" id="IPR013762">
    <property type="entry name" value="Integrase-like_cat_sf"/>
</dbReference>
<evidence type="ECO:0000313" key="6">
    <source>
        <dbReference type="Proteomes" id="UP000027064"/>
    </source>
</evidence>
<dbReference type="PANTHER" id="PTHR30349:SF64">
    <property type="entry name" value="PROPHAGE INTEGRASE INTD-RELATED"/>
    <property type="match status" value="1"/>
</dbReference>
<comment type="similarity">
    <text evidence="1">Belongs to the 'phage' integrase family.</text>
</comment>
<evidence type="ECO:0000313" key="5">
    <source>
        <dbReference type="EMBL" id="KDN55705.1"/>
    </source>
</evidence>
<reference evidence="5 6" key="1">
    <citation type="submission" date="2014-05" db="EMBL/GenBank/DDBJ databases">
        <title>Genome Sequence of Flavobacterium sp. EM1321.</title>
        <authorList>
            <person name="Shin S.-K."/>
            <person name="Yi H."/>
        </authorList>
    </citation>
    <scope>NUCLEOTIDE SEQUENCE [LARGE SCALE GENOMIC DNA]</scope>
    <source>
        <strain evidence="5 6">EM1321</strain>
    </source>
</reference>
<keyword evidence="6" id="KW-1185">Reference proteome</keyword>
<dbReference type="Pfam" id="PF00589">
    <property type="entry name" value="Phage_integrase"/>
    <property type="match status" value="1"/>
</dbReference>
<dbReference type="AlphaFoldDB" id="A0A066WYF1"/>
<dbReference type="PATRIC" id="fig|1492738.3.peg.1300"/>
<feature type="domain" description="Tyr recombinase" evidence="4">
    <location>
        <begin position="212"/>
        <end position="388"/>
    </location>
</feature>
<evidence type="ECO:0000256" key="2">
    <source>
        <dbReference type="ARBA" id="ARBA00023125"/>
    </source>
</evidence>
<dbReference type="GO" id="GO:0006310">
    <property type="term" value="P:DNA recombination"/>
    <property type="evidence" value="ECO:0007669"/>
    <property type="project" value="UniProtKB-KW"/>
</dbReference>
<evidence type="ECO:0000256" key="1">
    <source>
        <dbReference type="ARBA" id="ARBA00008857"/>
    </source>
</evidence>
<dbReference type="InterPro" id="IPR035386">
    <property type="entry name" value="Arm-DNA-bind_5"/>
</dbReference>
<evidence type="ECO:0000256" key="3">
    <source>
        <dbReference type="ARBA" id="ARBA00023172"/>
    </source>
</evidence>
<dbReference type="PANTHER" id="PTHR30349">
    <property type="entry name" value="PHAGE INTEGRASE-RELATED"/>
    <property type="match status" value="1"/>
</dbReference>
<dbReference type="Pfam" id="PF17293">
    <property type="entry name" value="Arm-DNA-bind_5"/>
    <property type="match status" value="1"/>
</dbReference>
<dbReference type="InterPro" id="IPR011010">
    <property type="entry name" value="DNA_brk_join_enz"/>
</dbReference>
<dbReference type="SUPFAM" id="SSF56349">
    <property type="entry name" value="DNA breaking-rejoining enzymes"/>
    <property type="match status" value="1"/>
</dbReference>
<accession>A0A066WYF1</accession>
<organism evidence="5 6">
    <name type="scientific">Flavobacterium seoulense</name>
    <dbReference type="NCBI Taxonomy" id="1492738"/>
    <lineage>
        <taxon>Bacteria</taxon>
        <taxon>Pseudomonadati</taxon>
        <taxon>Bacteroidota</taxon>
        <taxon>Flavobacteriia</taxon>
        <taxon>Flavobacteriales</taxon>
        <taxon>Flavobacteriaceae</taxon>
        <taxon>Flavobacterium</taxon>
    </lineage>
</organism>